<reference evidence="4 5" key="1">
    <citation type="journal article" date="2021" name="Environ. Microbiol.">
        <title>New insights into the diversity and evolution of the archaeal mobilome from three complete genomes of Saccharolobus shibatae.</title>
        <authorList>
            <person name="Medvedeva S."/>
            <person name="Brandt D."/>
            <person name="Cvirkaite-Krupovic V."/>
            <person name="Liu Y."/>
            <person name="Severinov K."/>
            <person name="Ishino S."/>
            <person name="Ishino Y."/>
            <person name="Prangishvili D."/>
            <person name="Kalinowski J."/>
            <person name="Krupovic M."/>
        </authorList>
    </citation>
    <scope>NUCLEOTIDE SEQUENCE [LARGE SCALE GENOMIC DNA]</scope>
    <source>
        <strain evidence="4 5">S38A</strain>
    </source>
</reference>
<name>A0A8F5GZH0_9CREN</name>
<dbReference type="Pfam" id="PF22335">
    <property type="entry name" value="Cas10-Cmr2_palm2"/>
    <property type="match status" value="1"/>
</dbReference>
<dbReference type="GeneID" id="65557070"/>
<evidence type="ECO:0000313" key="5">
    <source>
        <dbReference type="Proteomes" id="UP000694036"/>
    </source>
</evidence>
<organism evidence="4 5">
    <name type="scientific">Saccharolobus shibatae</name>
    <dbReference type="NCBI Taxonomy" id="2286"/>
    <lineage>
        <taxon>Archaea</taxon>
        <taxon>Thermoproteota</taxon>
        <taxon>Thermoprotei</taxon>
        <taxon>Sulfolobales</taxon>
        <taxon>Sulfolobaceae</taxon>
        <taxon>Saccharolobus</taxon>
    </lineage>
</organism>
<feature type="domain" description="Cas10/Cmr2 second palm" evidence="3">
    <location>
        <begin position="520"/>
        <end position="646"/>
    </location>
</feature>
<accession>A0A8F5GZH0</accession>
<dbReference type="Proteomes" id="UP000694036">
    <property type="component" value="Chromosome"/>
</dbReference>
<dbReference type="Pfam" id="PF18211">
    <property type="entry name" value="Csm1_B"/>
    <property type="match status" value="1"/>
</dbReference>
<evidence type="ECO:0000259" key="3">
    <source>
        <dbReference type="Pfam" id="PF22335"/>
    </source>
</evidence>
<dbReference type="InterPro" id="IPR041062">
    <property type="entry name" value="Csm1_B"/>
</dbReference>
<evidence type="ECO:0000313" key="4">
    <source>
        <dbReference type="EMBL" id="QXJ35130.1"/>
    </source>
</evidence>
<sequence>MDEELMLVTLLHDVGKILQRAGIKPICKLSGDFYEHDRLTCDFLSTYLGEEYVELFKEGKWKIGDYASASERIESKELGEPKSTPLLDPTLDIQPNADLSQLARWYSVTYVDFNATPETYKARRVNEALINYKGIYETLIHLADKARAIRDPESLLETYDYIYRTTALFVPAAVYKAIPNTSLYGHSRLAAPLAVCEEIRLLVIDIKGIQKFITNVRGEAESSKRLRGRSFFLQLLQRALSDKIADVLGLSVLHNISFEPGKLIFVVCDDVKYKVDEILVKVEEWSNYELQFASSISSEKLKVSEMKIFSEREEDRGFKKALENAIYNLRIVGKPHITEDVDIDYFGDVCPRKMVFKAKDVEGMESLTAGEIPKDALISEINLISLIVGHSTRNLKYVIEIMYKDNVKGEMGYRTIGKYRVGEIYIEPLNIGFLLVHGSEKDDDIAFLKSVIQTKKEVAKRIRIFTVNNTLDFIYPELVKEFSKISFGYITLTTYHPVERQDTSKLIAEKFKSLDDMANYIALGITDGDRIGEIVKNLSAFPGRFMTFSSLLDFTFAHIVTTRVIDVLKKGGDIPIVVLYSGGDDLAIYGKWDDVLILLSELSNLIVEILPSISVSGGIFIFKKKYPIAFAYSFAKEQEGIAKKERDGKEGRISSNIFEKYTEDEKKLCDGLDKRSLSWSEAVKFLEYAKKLIESNVPSGYLYKVYNIGQMIEDCEIPKALVTYAYLNARNERVFKEVREKTEAYLVDYPREEEREIIIITTRLLKFRNVVNMYTLLKRT</sequence>
<proteinExistence type="predicted"/>
<gene>
    <name evidence="4" type="ORF">J5U22_01677</name>
</gene>
<dbReference type="InterPro" id="IPR052117">
    <property type="entry name" value="Cas10/Csm1_subtype-III-A"/>
</dbReference>
<keyword evidence="1" id="KW-0547">Nucleotide-binding</keyword>
<dbReference type="EMBL" id="CP077713">
    <property type="protein sequence ID" value="QXJ35130.1"/>
    <property type="molecule type" value="Genomic_DNA"/>
</dbReference>
<dbReference type="RefSeq" id="WP_218257804.1">
    <property type="nucleotide sequence ID" value="NZ_CP077713.1"/>
</dbReference>
<feature type="domain" description="Csm1 subunit" evidence="2">
    <location>
        <begin position="223"/>
        <end position="304"/>
    </location>
</feature>
<protein>
    <submittedName>
        <fullName evidence="4">Uncharacterized protein</fullName>
    </submittedName>
</protein>
<dbReference type="GO" id="GO:0000166">
    <property type="term" value="F:nucleotide binding"/>
    <property type="evidence" value="ECO:0007669"/>
    <property type="project" value="UniProtKB-KW"/>
</dbReference>
<evidence type="ECO:0000256" key="1">
    <source>
        <dbReference type="ARBA" id="ARBA00022741"/>
    </source>
</evidence>
<dbReference type="AlphaFoldDB" id="A0A8F5GZH0"/>
<dbReference type="InterPro" id="IPR054767">
    <property type="entry name" value="Cas10-Cmr2_palm2"/>
</dbReference>
<dbReference type="PANTHER" id="PTHR36528">
    <property type="entry name" value="CRISPR SYSTEM SINGLE-STRAND-SPECIFIC DEOXYRIBONUCLEASE CAS10/CSM1 (SUBTYPE III-A)"/>
    <property type="match status" value="1"/>
</dbReference>
<dbReference type="PANTHER" id="PTHR36528:SF1">
    <property type="entry name" value="CRISPR SYSTEM SINGLE-STRAND-SPECIFIC DEOXYRIBONUCLEASE CAS10_CSM1 (SUBTYPE III-A)"/>
    <property type="match status" value="1"/>
</dbReference>
<keyword evidence="5" id="KW-1185">Reference proteome</keyword>
<evidence type="ECO:0000259" key="2">
    <source>
        <dbReference type="Pfam" id="PF18211"/>
    </source>
</evidence>